<feature type="region of interest" description="Disordered" evidence="1">
    <location>
        <begin position="1"/>
        <end position="22"/>
    </location>
</feature>
<sequence length="56" mass="6538">MGHGAWGMGHGEMRESEEDKETRRIIHNQCPMPNAQCPMPHFIHKNINNFNIHMLL</sequence>
<evidence type="ECO:0000313" key="3">
    <source>
        <dbReference type="Proteomes" id="UP000637383"/>
    </source>
</evidence>
<organism evidence="2 3">
    <name type="scientific">Nostoc paludosum FACHB-159</name>
    <dbReference type="NCBI Taxonomy" id="2692908"/>
    <lineage>
        <taxon>Bacteria</taxon>
        <taxon>Bacillati</taxon>
        <taxon>Cyanobacteriota</taxon>
        <taxon>Cyanophyceae</taxon>
        <taxon>Nostocales</taxon>
        <taxon>Nostocaceae</taxon>
        <taxon>Nostoc</taxon>
    </lineage>
</organism>
<dbReference type="Proteomes" id="UP000637383">
    <property type="component" value="Unassembled WGS sequence"/>
</dbReference>
<keyword evidence="3" id="KW-1185">Reference proteome</keyword>
<accession>A0ABR8K839</accession>
<evidence type="ECO:0000313" key="2">
    <source>
        <dbReference type="EMBL" id="MBD2734889.1"/>
    </source>
</evidence>
<reference evidence="2 3" key="1">
    <citation type="journal article" date="2020" name="ISME J.">
        <title>Comparative genomics reveals insights into cyanobacterial evolution and habitat adaptation.</title>
        <authorList>
            <person name="Chen M.Y."/>
            <person name="Teng W.K."/>
            <person name="Zhao L."/>
            <person name="Hu C.X."/>
            <person name="Zhou Y.K."/>
            <person name="Han B.P."/>
            <person name="Song L.R."/>
            <person name="Shu W.S."/>
        </authorList>
    </citation>
    <scope>NUCLEOTIDE SEQUENCE [LARGE SCALE GENOMIC DNA]</scope>
    <source>
        <strain evidence="2 3">FACHB-159</strain>
    </source>
</reference>
<gene>
    <name evidence="2" type="ORF">H6H03_13485</name>
</gene>
<proteinExistence type="predicted"/>
<evidence type="ECO:0000256" key="1">
    <source>
        <dbReference type="SAM" id="MobiDB-lite"/>
    </source>
</evidence>
<name>A0ABR8K839_9NOSO</name>
<feature type="compositionally biased region" description="Gly residues" evidence="1">
    <location>
        <begin position="1"/>
        <end position="10"/>
    </location>
</feature>
<evidence type="ECO:0008006" key="4">
    <source>
        <dbReference type="Google" id="ProtNLM"/>
    </source>
</evidence>
<comment type="caution">
    <text evidence="2">The sequence shown here is derived from an EMBL/GenBank/DDBJ whole genome shotgun (WGS) entry which is preliminary data.</text>
</comment>
<dbReference type="EMBL" id="JACJTU010000011">
    <property type="protein sequence ID" value="MBD2734889.1"/>
    <property type="molecule type" value="Genomic_DNA"/>
</dbReference>
<protein>
    <recommendedName>
        <fullName evidence="4">Histidine kinase</fullName>
    </recommendedName>
</protein>